<dbReference type="EMBL" id="WBVO01000002">
    <property type="protein sequence ID" value="KAB2814119.1"/>
    <property type="molecule type" value="Genomic_DNA"/>
</dbReference>
<comment type="caution">
    <text evidence="6">The sequence shown here is derived from an EMBL/GenBank/DDBJ whole genome shotgun (WGS) entry which is preliminary data.</text>
</comment>
<dbReference type="EC" id="1.8.4.11" evidence="4"/>
<name>A0A6N6RKZ2_9FLAO</name>
<comment type="function">
    <text evidence="4">Has an important function as a repair enzyme for proteins that have been inactivated by oxidation. Catalyzes the reversible oxidation-reduction of methionine sulfoxide in proteins to methionine.</text>
</comment>
<dbReference type="SUPFAM" id="SSF55068">
    <property type="entry name" value="Peptide methionine sulfoxide reductase"/>
    <property type="match status" value="1"/>
</dbReference>
<evidence type="ECO:0000259" key="5">
    <source>
        <dbReference type="Pfam" id="PF01625"/>
    </source>
</evidence>
<dbReference type="Pfam" id="PF01625">
    <property type="entry name" value="PMSR"/>
    <property type="match status" value="1"/>
</dbReference>
<protein>
    <recommendedName>
        <fullName evidence="4">Peptide methionine sulfoxide reductase MsrA</fullName>
        <shortName evidence="4">Protein-methionine-S-oxide reductase</shortName>
        <ecNumber evidence="4">1.8.4.11</ecNumber>
    </recommendedName>
    <alternativeName>
        <fullName evidence="4">Peptide-methionine (S)-S-oxide reductase</fullName>
        <shortName evidence="4">Peptide Met(O) reductase</shortName>
    </alternativeName>
</protein>
<dbReference type="PANTHER" id="PTHR43774">
    <property type="entry name" value="PEPTIDE METHIONINE SULFOXIDE REDUCTASE"/>
    <property type="match status" value="1"/>
</dbReference>
<dbReference type="InterPro" id="IPR036509">
    <property type="entry name" value="Met_Sox_Rdtase_MsrA_sf"/>
</dbReference>
<dbReference type="AlphaFoldDB" id="A0A6N6RKZ2"/>
<keyword evidence="7" id="KW-1185">Reference proteome</keyword>
<gene>
    <name evidence="4 6" type="primary">msrA</name>
    <name evidence="6" type="ORF">F8C67_04205</name>
</gene>
<evidence type="ECO:0000256" key="4">
    <source>
        <dbReference type="HAMAP-Rule" id="MF_01401"/>
    </source>
</evidence>
<evidence type="ECO:0000313" key="7">
    <source>
        <dbReference type="Proteomes" id="UP000468650"/>
    </source>
</evidence>
<evidence type="ECO:0000256" key="3">
    <source>
        <dbReference type="ARBA" id="ARBA00048782"/>
    </source>
</evidence>
<accession>A0A6N6RKZ2</accession>
<keyword evidence="1 4" id="KW-0560">Oxidoreductase</keyword>
<feature type="active site" evidence="4">
    <location>
        <position position="14"/>
    </location>
</feature>
<proteinExistence type="inferred from homology"/>
<comment type="similarity">
    <text evidence="4">Belongs to the MsrA Met sulfoxide reductase family.</text>
</comment>
<evidence type="ECO:0000256" key="1">
    <source>
        <dbReference type="ARBA" id="ARBA00023002"/>
    </source>
</evidence>
<organism evidence="6 7">
    <name type="scientific">Phaeocystidibacter luteus</name>
    <dbReference type="NCBI Taxonomy" id="911197"/>
    <lineage>
        <taxon>Bacteria</taxon>
        <taxon>Pseudomonadati</taxon>
        <taxon>Bacteroidota</taxon>
        <taxon>Flavobacteriia</taxon>
        <taxon>Flavobacteriales</taxon>
        <taxon>Phaeocystidibacteraceae</taxon>
        <taxon>Phaeocystidibacter</taxon>
    </lineage>
</organism>
<feature type="domain" description="Peptide methionine sulphoxide reductase MsrA" evidence="5">
    <location>
        <begin position="8"/>
        <end position="157"/>
    </location>
</feature>
<reference evidence="6 7" key="1">
    <citation type="submission" date="2019-09" db="EMBL/GenBank/DDBJ databases">
        <title>Genomes of family Cryomorphaceae.</title>
        <authorList>
            <person name="Bowman J.P."/>
        </authorList>
    </citation>
    <scope>NUCLEOTIDE SEQUENCE [LARGE SCALE GENOMIC DNA]</scope>
    <source>
        <strain evidence="6 7">LMG 25704</strain>
    </source>
</reference>
<dbReference type="OrthoDB" id="4174719at2"/>
<dbReference type="Gene3D" id="3.30.1060.10">
    <property type="entry name" value="Peptide methionine sulphoxide reductase MsrA"/>
    <property type="match status" value="1"/>
</dbReference>
<dbReference type="NCBIfam" id="TIGR00401">
    <property type="entry name" value="msrA"/>
    <property type="match status" value="1"/>
</dbReference>
<dbReference type="InterPro" id="IPR002569">
    <property type="entry name" value="Met_Sox_Rdtase_MsrA_dom"/>
</dbReference>
<comment type="catalytic activity">
    <reaction evidence="2 4">
        <text>L-methionyl-[protein] + [thioredoxin]-disulfide + H2O = L-methionyl-(S)-S-oxide-[protein] + [thioredoxin]-dithiol</text>
        <dbReference type="Rhea" id="RHEA:14217"/>
        <dbReference type="Rhea" id="RHEA-COMP:10698"/>
        <dbReference type="Rhea" id="RHEA-COMP:10700"/>
        <dbReference type="Rhea" id="RHEA-COMP:12313"/>
        <dbReference type="Rhea" id="RHEA-COMP:12315"/>
        <dbReference type="ChEBI" id="CHEBI:15377"/>
        <dbReference type="ChEBI" id="CHEBI:16044"/>
        <dbReference type="ChEBI" id="CHEBI:29950"/>
        <dbReference type="ChEBI" id="CHEBI:44120"/>
        <dbReference type="ChEBI" id="CHEBI:50058"/>
        <dbReference type="EC" id="1.8.4.11"/>
    </reaction>
</comment>
<evidence type="ECO:0000256" key="2">
    <source>
        <dbReference type="ARBA" id="ARBA00047806"/>
    </source>
</evidence>
<dbReference type="HAMAP" id="MF_01401">
    <property type="entry name" value="MsrA"/>
    <property type="match status" value="1"/>
</dbReference>
<dbReference type="PANTHER" id="PTHR43774:SF1">
    <property type="entry name" value="PEPTIDE METHIONINE SULFOXIDE REDUCTASE MSRA 2"/>
    <property type="match status" value="1"/>
</dbReference>
<sequence>MSEETAVAIYASGCFWGTEYYMKRQEGVISTTVGYTGGHVDNPTYQEVCSKTTGHYEAVKVEYDPSIVSYEELTRLFFETHDPTQANGQGPDIGPQYRSAIFVANDSEREIAEDLIGILEAKGLDIATEVKDAATFWDAEGYHQDYYDNKGGTPYCHGYRKLF</sequence>
<comment type="catalytic activity">
    <reaction evidence="3 4">
        <text>[thioredoxin]-disulfide + L-methionine + H2O = L-methionine (S)-S-oxide + [thioredoxin]-dithiol</text>
        <dbReference type="Rhea" id="RHEA:19993"/>
        <dbReference type="Rhea" id="RHEA-COMP:10698"/>
        <dbReference type="Rhea" id="RHEA-COMP:10700"/>
        <dbReference type="ChEBI" id="CHEBI:15377"/>
        <dbReference type="ChEBI" id="CHEBI:29950"/>
        <dbReference type="ChEBI" id="CHEBI:50058"/>
        <dbReference type="ChEBI" id="CHEBI:57844"/>
        <dbReference type="ChEBI" id="CHEBI:58772"/>
        <dbReference type="EC" id="1.8.4.11"/>
    </reaction>
</comment>
<dbReference type="GO" id="GO:0008113">
    <property type="term" value="F:peptide-methionine (S)-S-oxide reductase activity"/>
    <property type="evidence" value="ECO:0007669"/>
    <property type="project" value="UniProtKB-UniRule"/>
</dbReference>
<dbReference type="Proteomes" id="UP000468650">
    <property type="component" value="Unassembled WGS sequence"/>
</dbReference>
<evidence type="ECO:0000313" key="6">
    <source>
        <dbReference type="EMBL" id="KAB2814119.1"/>
    </source>
</evidence>